<dbReference type="Proteomes" id="UP000474777">
    <property type="component" value="Unassembled WGS sequence"/>
</dbReference>
<gene>
    <name evidence="1" type="ORF">GXP69_08175</name>
</gene>
<sequence>MRNFFVISLLAIMLLQIFSKVVVVVDYQANKEFIMEFLCINRDKPELECEGKCQLTKKLKEQHETDKQTDERGQKQEVQVNLYCQNLFSLPASIHPAIVSYSTVYSCNYSSDVHQSIYHPPQFIV</sequence>
<evidence type="ECO:0000313" key="1">
    <source>
        <dbReference type="EMBL" id="NEM97668.1"/>
    </source>
</evidence>
<name>A0A6B3LUK8_9BACT</name>
<protein>
    <submittedName>
        <fullName evidence="1">Uncharacterized protein</fullName>
    </submittedName>
</protein>
<dbReference type="EMBL" id="JAAGWD010000003">
    <property type="protein sequence ID" value="NEM97668.1"/>
    <property type="molecule type" value="Genomic_DNA"/>
</dbReference>
<reference evidence="1 2" key="1">
    <citation type="submission" date="2020-02" db="EMBL/GenBank/DDBJ databases">
        <authorList>
            <person name="Kim M.K."/>
        </authorList>
    </citation>
    <scope>NUCLEOTIDE SEQUENCE [LARGE SCALE GENOMIC DNA]</scope>
    <source>
        <strain evidence="1 2">BT327</strain>
    </source>
</reference>
<evidence type="ECO:0000313" key="2">
    <source>
        <dbReference type="Proteomes" id="UP000474777"/>
    </source>
</evidence>
<proteinExistence type="predicted"/>
<organism evidence="1 2">
    <name type="scientific">Pontibacter burrus</name>
    <dbReference type="NCBI Taxonomy" id="2704466"/>
    <lineage>
        <taxon>Bacteria</taxon>
        <taxon>Pseudomonadati</taxon>
        <taxon>Bacteroidota</taxon>
        <taxon>Cytophagia</taxon>
        <taxon>Cytophagales</taxon>
        <taxon>Hymenobacteraceae</taxon>
        <taxon>Pontibacter</taxon>
    </lineage>
</organism>
<dbReference type="RefSeq" id="WP_163914258.1">
    <property type="nucleotide sequence ID" value="NZ_JAAGWD010000003.1"/>
</dbReference>
<accession>A0A6B3LUK8</accession>
<keyword evidence="2" id="KW-1185">Reference proteome</keyword>
<comment type="caution">
    <text evidence="1">The sequence shown here is derived from an EMBL/GenBank/DDBJ whole genome shotgun (WGS) entry which is preliminary data.</text>
</comment>
<dbReference type="AlphaFoldDB" id="A0A6B3LUK8"/>